<dbReference type="Proteomes" id="UP001285441">
    <property type="component" value="Unassembled WGS sequence"/>
</dbReference>
<comment type="caution">
    <text evidence="2">The sequence shown here is derived from an EMBL/GenBank/DDBJ whole genome shotgun (WGS) entry which is preliminary data.</text>
</comment>
<dbReference type="EMBL" id="JAULSW010000002">
    <property type="protein sequence ID" value="KAK3390529.1"/>
    <property type="molecule type" value="Genomic_DNA"/>
</dbReference>
<keyword evidence="1" id="KW-0812">Transmembrane</keyword>
<organism evidence="2 3">
    <name type="scientific">Podospora didyma</name>
    <dbReference type="NCBI Taxonomy" id="330526"/>
    <lineage>
        <taxon>Eukaryota</taxon>
        <taxon>Fungi</taxon>
        <taxon>Dikarya</taxon>
        <taxon>Ascomycota</taxon>
        <taxon>Pezizomycotina</taxon>
        <taxon>Sordariomycetes</taxon>
        <taxon>Sordariomycetidae</taxon>
        <taxon>Sordariales</taxon>
        <taxon>Podosporaceae</taxon>
        <taxon>Podospora</taxon>
    </lineage>
</organism>
<proteinExistence type="predicted"/>
<name>A0AAE0NZL2_9PEZI</name>
<accession>A0AAE0NZL2</accession>
<dbReference type="AlphaFoldDB" id="A0AAE0NZL2"/>
<gene>
    <name evidence="2" type="ORF">B0H63DRAFT_118424</name>
</gene>
<keyword evidence="1" id="KW-0472">Membrane</keyword>
<evidence type="ECO:0000256" key="1">
    <source>
        <dbReference type="SAM" id="Phobius"/>
    </source>
</evidence>
<keyword evidence="1" id="KW-1133">Transmembrane helix</keyword>
<feature type="transmembrane region" description="Helical" evidence="1">
    <location>
        <begin position="23"/>
        <end position="42"/>
    </location>
</feature>
<reference evidence="2" key="2">
    <citation type="submission" date="2023-06" db="EMBL/GenBank/DDBJ databases">
        <authorList>
            <consortium name="Lawrence Berkeley National Laboratory"/>
            <person name="Haridas S."/>
            <person name="Hensen N."/>
            <person name="Bonometti L."/>
            <person name="Westerberg I."/>
            <person name="Brannstrom I.O."/>
            <person name="Guillou S."/>
            <person name="Cros-Aarteil S."/>
            <person name="Calhoun S."/>
            <person name="Kuo A."/>
            <person name="Mondo S."/>
            <person name="Pangilinan J."/>
            <person name="Riley R."/>
            <person name="LaButti K."/>
            <person name="Andreopoulos B."/>
            <person name="Lipzen A."/>
            <person name="Chen C."/>
            <person name="Yanf M."/>
            <person name="Daum C."/>
            <person name="Ng V."/>
            <person name="Clum A."/>
            <person name="Steindorff A."/>
            <person name="Ohm R."/>
            <person name="Martin F."/>
            <person name="Silar P."/>
            <person name="Natvig D."/>
            <person name="Lalanne C."/>
            <person name="Gautier V."/>
            <person name="Ament-velasquez S.L."/>
            <person name="Kruys A."/>
            <person name="Hutchinson M.I."/>
            <person name="Powell A.J."/>
            <person name="Barry K."/>
            <person name="Miller A.N."/>
            <person name="Grigoriev I.V."/>
            <person name="Debuchy R."/>
            <person name="Gladieux P."/>
            <person name="Thoren M.H."/>
            <person name="Johannesson H."/>
        </authorList>
    </citation>
    <scope>NUCLEOTIDE SEQUENCE</scope>
    <source>
        <strain evidence="2">CBS 232.78</strain>
    </source>
</reference>
<sequence>MAARIDCCWSAILPFVHSNAGPAVLWLIILCWVVGLMSVPYVETRRSPPPWVGHPSHPFTGNSLYISHRRACVCPTDWSFCFWFLFNHVSPSASLPALIRELAGLRTPLKVYVRASGV</sequence>
<protein>
    <submittedName>
        <fullName evidence="2">Uncharacterized protein</fullName>
    </submittedName>
</protein>
<keyword evidence="3" id="KW-1185">Reference proteome</keyword>
<reference evidence="2" key="1">
    <citation type="journal article" date="2023" name="Mol. Phylogenet. Evol.">
        <title>Genome-scale phylogeny and comparative genomics of the fungal order Sordariales.</title>
        <authorList>
            <person name="Hensen N."/>
            <person name="Bonometti L."/>
            <person name="Westerberg I."/>
            <person name="Brannstrom I.O."/>
            <person name="Guillou S."/>
            <person name="Cros-Aarteil S."/>
            <person name="Calhoun S."/>
            <person name="Haridas S."/>
            <person name="Kuo A."/>
            <person name="Mondo S."/>
            <person name="Pangilinan J."/>
            <person name="Riley R."/>
            <person name="LaButti K."/>
            <person name="Andreopoulos B."/>
            <person name="Lipzen A."/>
            <person name="Chen C."/>
            <person name="Yan M."/>
            <person name="Daum C."/>
            <person name="Ng V."/>
            <person name="Clum A."/>
            <person name="Steindorff A."/>
            <person name="Ohm R.A."/>
            <person name="Martin F."/>
            <person name="Silar P."/>
            <person name="Natvig D.O."/>
            <person name="Lalanne C."/>
            <person name="Gautier V."/>
            <person name="Ament-Velasquez S.L."/>
            <person name="Kruys A."/>
            <person name="Hutchinson M.I."/>
            <person name="Powell A.J."/>
            <person name="Barry K."/>
            <person name="Miller A.N."/>
            <person name="Grigoriev I.V."/>
            <person name="Debuchy R."/>
            <person name="Gladieux P."/>
            <person name="Hiltunen Thoren M."/>
            <person name="Johannesson H."/>
        </authorList>
    </citation>
    <scope>NUCLEOTIDE SEQUENCE</scope>
    <source>
        <strain evidence="2">CBS 232.78</strain>
    </source>
</reference>
<evidence type="ECO:0000313" key="3">
    <source>
        <dbReference type="Proteomes" id="UP001285441"/>
    </source>
</evidence>
<evidence type="ECO:0000313" key="2">
    <source>
        <dbReference type="EMBL" id="KAK3390529.1"/>
    </source>
</evidence>